<dbReference type="GO" id="GO:0022857">
    <property type="term" value="F:transmembrane transporter activity"/>
    <property type="evidence" value="ECO:0007669"/>
    <property type="project" value="InterPro"/>
</dbReference>
<sequence>MTAKASRKDWFGLAVLVLACLLVSMDMSVLLYAIPFLSEDLTPTSTQLLWIIDIYGFLLAGLLITMGSLGDRIGRRRLLLFGAALFGLASVAAAFAPSPELLIAARALLGVAGATLAPSTLALIRNMFTDPDQRRAAIGIWTGGFAGGVMVGPIAGGLLLEHFWWGSVFLINVPVMVLLLVLAPLVLPEFTDPRPGRFDLLGAALSLATVLPIIYGIKELAAGTGGWQPVASLAAGLVIGVVFVQRQRSQDDPMIDLRLFAGRRFSTAIGTTTVTQFAMMGLAYFSTQYLQSVLGFSPLEAALWTLPTMVGMFIGLALGSTLATKVRPASLIGGGLAIGASGYVVFSFSTPDSGLPLLLAGGGLMTLGMGIVTVLATEVVLATAPPERAGAASALSETSTEFGGALGMAVLGTIGAAVYRSNVEIPAGLPAEAAAAAHDTLGGAVAVAAHLPPEVAPGFLRGAYEAFTDGMTVTMLIGAGVLLAGGALVALLLRQVNLSSRVEVHS</sequence>
<evidence type="ECO:0000256" key="2">
    <source>
        <dbReference type="ARBA" id="ARBA00022448"/>
    </source>
</evidence>
<feature type="transmembrane region" description="Helical" evidence="7">
    <location>
        <begin position="198"/>
        <end position="215"/>
    </location>
</feature>
<evidence type="ECO:0000256" key="4">
    <source>
        <dbReference type="ARBA" id="ARBA00022692"/>
    </source>
</evidence>
<dbReference type="SUPFAM" id="SSF103473">
    <property type="entry name" value="MFS general substrate transporter"/>
    <property type="match status" value="1"/>
</dbReference>
<feature type="transmembrane region" description="Helical" evidence="7">
    <location>
        <begin position="162"/>
        <end position="186"/>
    </location>
</feature>
<evidence type="ECO:0000256" key="1">
    <source>
        <dbReference type="ARBA" id="ARBA00004651"/>
    </source>
</evidence>
<feature type="transmembrane region" description="Helical" evidence="7">
    <location>
        <begin position="103"/>
        <end position="124"/>
    </location>
</feature>
<keyword evidence="10" id="KW-1185">Reference proteome</keyword>
<name>A0A344LC08_9PSEU</name>
<evidence type="ECO:0000259" key="8">
    <source>
        <dbReference type="PROSITE" id="PS50850"/>
    </source>
</evidence>
<dbReference type="InterPro" id="IPR036259">
    <property type="entry name" value="MFS_trans_sf"/>
</dbReference>
<gene>
    <name evidence="9" type="ORF">A4R43_26365</name>
</gene>
<protein>
    <submittedName>
        <fullName evidence="9">MFS transporter</fullName>
    </submittedName>
</protein>
<accession>A0A344LC08</accession>
<dbReference type="Pfam" id="PF07690">
    <property type="entry name" value="MFS_1"/>
    <property type="match status" value="1"/>
</dbReference>
<evidence type="ECO:0000313" key="9">
    <source>
        <dbReference type="EMBL" id="AXB45582.1"/>
    </source>
</evidence>
<dbReference type="GO" id="GO:0005886">
    <property type="term" value="C:plasma membrane"/>
    <property type="evidence" value="ECO:0007669"/>
    <property type="project" value="UniProtKB-SubCell"/>
</dbReference>
<comment type="subcellular location">
    <subcellularLocation>
        <location evidence="1">Cell membrane</location>
        <topology evidence="1">Multi-pass membrane protein</topology>
    </subcellularLocation>
</comment>
<evidence type="ECO:0000256" key="3">
    <source>
        <dbReference type="ARBA" id="ARBA00022475"/>
    </source>
</evidence>
<dbReference type="Gene3D" id="1.20.1250.20">
    <property type="entry name" value="MFS general substrate transporter like domains"/>
    <property type="match status" value="1"/>
</dbReference>
<dbReference type="AlphaFoldDB" id="A0A344LC08"/>
<feature type="transmembrane region" description="Helical" evidence="7">
    <location>
        <begin position="78"/>
        <end position="97"/>
    </location>
</feature>
<feature type="transmembrane region" description="Helical" evidence="7">
    <location>
        <begin position="227"/>
        <end position="244"/>
    </location>
</feature>
<dbReference type="KEGG" id="aab:A4R43_26365"/>
<dbReference type="PANTHER" id="PTHR42718:SF47">
    <property type="entry name" value="METHYL VIOLOGEN RESISTANCE PROTEIN SMVA"/>
    <property type="match status" value="1"/>
</dbReference>
<dbReference type="Gene3D" id="1.20.1720.10">
    <property type="entry name" value="Multidrug resistance protein D"/>
    <property type="match status" value="1"/>
</dbReference>
<reference evidence="9 10" key="1">
    <citation type="submission" date="2016-04" db="EMBL/GenBank/DDBJ databases">
        <title>Complete genome sequence and analysis of deep-sea sediment isolate, Amycolatopsis sp. WP1.</title>
        <authorList>
            <person name="Wang H."/>
            <person name="Chen S."/>
            <person name="Wu Q."/>
        </authorList>
    </citation>
    <scope>NUCLEOTIDE SEQUENCE [LARGE SCALE GENOMIC DNA]</scope>
    <source>
        <strain evidence="9 10">WP1</strain>
    </source>
</reference>
<dbReference type="InterPro" id="IPR011701">
    <property type="entry name" value="MFS"/>
</dbReference>
<dbReference type="CDD" id="cd17321">
    <property type="entry name" value="MFS_MMR_MDR_like"/>
    <property type="match status" value="1"/>
</dbReference>
<keyword evidence="2" id="KW-0813">Transport</keyword>
<feature type="transmembrane region" description="Helical" evidence="7">
    <location>
        <begin position="402"/>
        <end position="419"/>
    </location>
</feature>
<proteinExistence type="predicted"/>
<dbReference type="Proteomes" id="UP000250434">
    <property type="component" value="Chromosome"/>
</dbReference>
<feature type="transmembrane region" description="Helical" evidence="7">
    <location>
        <begin position="331"/>
        <end position="349"/>
    </location>
</feature>
<feature type="domain" description="Major facilitator superfamily (MFS) profile" evidence="8">
    <location>
        <begin position="12"/>
        <end position="497"/>
    </location>
</feature>
<keyword evidence="5 7" id="KW-1133">Transmembrane helix</keyword>
<dbReference type="RefSeq" id="WP_113694817.1">
    <property type="nucleotide sequence ID" value="NZ_CP015163.1"/>
</dbReference>
<keyword evidence="6 7" id="KW-0472">Membrane</keyword>
<feature type="transmembrane region" description="Helical" evidence="7">
    <location>
        <begin position="301"/>
        <end position="319"/>
    </location>
</feature>
<feature type="transmembrane region" description="Helical" evidence="7">
    <location>
        <begin position="136"/>
        <end position="156"/>
    </location>
</feature>
<evidence type="ECO:0000256" key="5">
    <source>
        <dbReference type="ARBA" id="ARBA00022989"/>
    </source>
</evidence>
<evidence type="ECO:0000256" key="6">
    <source>
        <dbReference type="ARBA" id="ARBA00023136"/>
    </source>
</evidence>
<keyword evidence="3" id="KW-1003">Cell membrane</keyword>
<dbReference type="OrthoDB" id="4172724at2"/>
<feature type="transmembrane region" description="Helical" evidence="7">
    <location>
        <begin position="265"/>
        <end position="286"/>
    </location>
</feature>
<dbReference type="PROSITE" id="PS50850">
    <property type="entry name" value="MFS"/>
    <property type="match status" value="1"/>
</dbReference>
<organism evidence="9 10">
    <name type="scientific">Amycolatopsis albispora</name>
    <dbReference type="NCBI Taxonomy" id="1804986"/>
    <lineage>
        <taxon>Bacteria</taxon>
        <taxon>Bacillati</taxon>
        <taxon>Actinomycetota</taxon>
        <taxon>Actinomycetes</taxon>
        <taxon>Pseudonocardiales</taxon>
        <taxon>Pseudonocardiaceae</taxon>
        <taxon>Amycolatopsis</taxon>
    </lineage>
</organism>
<evidence type="ECO:0000256" key="7">
    <source>
        <dbReference type="SAM" id="Phobius"/>
    </source>
</evidence>
<feature type="transmembrane region" description="Helical" evidence="7">
    <location>
        <begin position="473"/>
        <end position="493"/>
    </location>
</feature>
<keyword evidence="4 7" id="KW-0812">Transmembrane</keyword>
<dbReference type="PANTHER" id="PTHR42718">
    <property type="entry name" value="MAJOR FACILITATOR SUPERFAMILY MULTIDRUG TRANSPORTER MFSC"/>
    <property type="match status" value="1"/>
</dbReference>
<dbReference type="EMBL" id="CP015163">
    <property type="protein sequence ID" value="AXB45582.1"/>
    <property type="molecule type" value="Genomic_DNA"/>
</dbReference>
<dbReference type="PROSITE" id="PS51257">
    <property type="entry name" value="PROKAR_LIPOPROTEIN"/>
    <property type="match status" value="1"/>
</dbReference>
<feature type="transmembrane region" description="Helical" evidence="7">
    <location>
        <begin position="355"/>
        <end position="381"/>
    </location>
</feature>
<evidence type="ECO:0000313" key="10">
    <source>
        <dbReference type="Proteomes" id="UP000250434"/>
    </source>
</evidence>
<feature type="transmembrane region" description="Helical" evidence="7">
    <location>
        <begin position="49"/>
        <end position="66"/>
    </location>
</feature>
<dbReference type="InterPro" id="IPR020846">
    <property type="entry name" value="MFS_dom"/>
</dbReference>